<keyword evidence="10" id="KW-0173">Coenzyme A biosynthesis</keyword>
<dbReference type="AlphaFoldDB" id="A0A9D2MWN6"/>
<evidence type="ECO:0000313" key="13">
    <source>
        <dbReference type="EMBL" id="HJB97960.1"/>
    </source>
</evidence>
<keyword evidence="5" id="KW-0819">tRNA processing</keyword>
<proteinExistence type="inferred from homology"/>
<evidence type="ECO:0000313" key="14">
    <source>
        <dbReference type="Proteomes" id="UP000826793"/>
    </source>
</evidence>
<dbReference type="GO" id="GO:0000049">
    <property type="term" value="F:tRNA binding"/>
    <property type="evidence" value="ECO:0007669"/>
    <property type="project" value="TreeGrafter"/>
</dbReference>
<evidence type="ECO:0000256" key="2">
    <source>
        <dbReference type="ARBA" id="ARBA00007663"/>
    </source>
</evidence>
<comment type="caution">
    <text evidence="13">The sequence shown here is derived from an EMBL/GenBank/DDBJ whole genome shotgun (WGS) entry which is preliminary data.</text>
</comment>
<keyword evidence="4 10" id="KW-0808">Transferase</keyword>
<keyword evidence="6" id="KW-0548">Nucleotidyltransferase</keyword>
<reference evidence="13" key="2">
    <citation type="submission" date="2021-04" db="EMBL/GenBank/DDBJ databases">
        <authorList>
            <person name="Gilroy R."/>
        </authorList>
    </citation>
    <scope>NUCLEOTIDE SEQUENCE</scope>
    <source>
        <strain evidence="13">CHK185-1770</strain>
    </source>
</reference>
<dbReference type="GO" id="GO:0005737">
    <property type="term" value="C:cytoplasm"/>
    <property type="evidence" value="ECO:0007669"/>
    <property type="project" value="UniProtKB-SubCell"/>
</dbReference>
<feature type="domain" description="YrdC-like" evidence="12">
    <location>
        <begin position="11"/>
        <end position="197"/>
    </location>
</feature>
<dbReference type="Proteomes" id="UP000826793">
    <property type="component" value="Unassembled WGS sequence"/>
</dbReference>
<dbReference type="GO" id="GO:0003725">
    <property type="term" value="F:double-stranded RNA binding"/>
    <property type="evidence" value="ECO:0007669"/>
    <property type="project" value="InterPro"/>
</dbReference>
<dbReference type="Pfam" id="PF01121">
    <property type="entry name" value="CoaE"/>
    <property type="match status" value="1"/>
</dbReference>
<evidence type="ECO:0000256" key="9">
    <source>
        <dbReference type="ARBA" id="ARBA00048366"/>
    </source>
</evidence>
<dbReference type="PANTHER" id="PTHR17490:SF16">
    <property type="entry name" value="THREONYLCARBAMOYL-AMP SYNTHASE"/>
    <property type="match status" value="1"/>
</dbReference>
<dbReference type="SUPFAM" id="SSF55821">
    <property type="entry name" value="YrdC/RibB"/>
    <property type="match status" value="1"/>
</dbReference>
<comment type="catalytic activity">
    <reaction evidence="10">
        <text>3'-dephospho-CoA + ATP = ADP + CoA + H(+)</text>
        <dbReference type="Rhea" id="RHEA:18245"/>
        <dbReference type="ChEBI" id="CHEBI:15378"/>
        <dbReference type="ChEBI" id="CHEBI:30616"/>
        <dbReference type="ChEBI" id="CHEBI:57287"/>
        <dbReference type="ChEBI" id="CHEBI:57328"/>
        <dbReference type="ChEBI" id="CHEBI:456216"/>
        <dbReference type="EC" id="2.7.1.24"/>
    </reaction>
</comment>
<keyword evidence="7 10" id="KW-0547">Nucleotide-binding</keyword>
<dbReference type="EMBL" id="DWXG01000040">
    <property type="protein sequence ID" value="HJB97960.1"/>
    <property type="molecule type" value="Genomic_DNA"/>
</dbReference>
<dbReference type="SMART" id="SM00382">
    <property type="entry name" value="AAA"/>
    <property type="match status" value="1"/>
</dbReference>
<dbReference type="GO" id="GO:0061710">
    <property type="term" value="F:L-threonylcarbamoyladenylate synthase"/>
    <property type="evidence" value="ECO:0007669"/>
    <property type="project" value="UniProtKB-EC"/>
</dbReference>
<dbReference type="PANTHER" id="PTHR17490">
    <property type="entry name" value="SUA5"/>
    <property type="match status" value="1"/>
</dbReference>
<evidence type="ECO:0000256" key="7">
    <source>
        <dbReference type="ARBA" id="ARBA00022741"/>
    </source>
</evidence>
<dbReference type="EC" id="2.7.1.24" evidence="10 11"/>
<comment type="function">
    <text evidence="10">Catalyzes the phosphorylation of the 3'-hydroxyl group of dephosphocoenzyme A to form coenzyme A.</text>
</comment>
<evidence type="ECO:0000256" key="3">
    <source>
        <dbReference type="ARBA" id="ARBA00022490"/>
    </source>
</evidence>
<dbReference type="NCBIfam" id="TIGR00152">
    <property type="entry name" value="dephospho-CoA kinase"/>
    <property type="match status" value="1"/>
</dbReference>
<comment type="similarity">
    <text evidence="10">Belongs to the CoaE family.</text>
</comment>
<evidence type="ECO:0000256" key="4">
    <source>
        <dbReference type="ARBA" id="ARBA00022679"/>
    </source>
</evidence>
<keyword evidence="8 10" id="KW-0067">ATP-binding</keyword>
<dbReference type="InterPro" id="IPR003593">
    <property type="entry name" value="AAA+_ATPase"/>
</dbReference>
<keyword evidence="3 10" id="KW-0963">Cytoplasm</keyword>
<evidence type="ECO:0000256" key="10">
    <source>
        <dbReference type="HAMAP-Rule" id="MF_00376"/>
    </source>
</evidence>
<gene>
    <name evidence="10" type="primary">coaE</name>
    <name evidence="13" type="ORF">H9710_05190</name>
</gene>
<dbReference type="CDD" id="cd02022">
    <property type="entry name" value="DPCK"/>
    <property type="match status" value="1"/>
</dbReference>
<dbReference type="Gene3D" id="3.40.50.11030">
    <property type="entry name" value="Threonylcarbamoyl-AMP synthase, C-terminal domain"/>
    <property type="match status" value="1"/>
</dbReference>
<dbReference type="SUPFAM" id="SSF52540">
    <property type="entry name" value="P-loop containing nucleoside triphosphate hydrolases"/>
    <property type="match status" value="1"/>
</dbReference>
<accession>A0A9D2MWN6</accession>
<dbReference type="PROSITE" id="PS51163">
    <property type="entry name" value="YRDC"/>
    <property type="match status" value="1"/>
</dbReference>
<dbReference type="InterPro" id="IPR027417">
    <property type="entry name" value="P-loop_NTPase"/>
</dbReference>
<organism evidence="13 14">
    <name type="scientific">Candidatus Acutalibacter pullicola</name>
    <dbReference type="NCBI Taxonomy" id="2838417"/>
    <lineage>
        <taxon>Bacteria</taxon>
        <taxon>Bacillati</taxon>
        <taxon>Bacillota</taxon>
        <taxon>Clostridia</taxon>
        <taxon>Eubacteriales</taxon>
        <taxon>Acutalibacteraceae</taxon>
        <taxon>Acutalibacter</taxon>
    </lineage>
</organism>
<dbReference type="GO" id="GO:0005524">
    <property type="term" value="F:ATP binding"/>
    <property type="evidence" value="ECO:0007669"/>
    <property type="project" value="UniProtKB-UniRule"/>
</dbReference>
<comment type="similarity">
    <text evidence="2">Belongs to the SUA5 family.</text>
</comment>
<dbReference type="HAMAP" id="MF_00376">
    <property type="entry name" value="Dephospho_CoA_kinase"/>
    <property type="match status" value="1"/>
</dbReference>
<dbReference type="Gene3D" id="3.90.870.10">
    <property type="entry name" value="DHBP synthase"/>
    <property type="match status" value="1"/>
</dbReference>
<sequence>METILLDGQNAQDIRRAGEILQKGGLVAIPTETVYGLAGNALCGETVKKIYQAKGRPSDNPLIVHINKTEQLASLVQEVPESARKLAEAFWPGPLTMILPKSSLIPPETSGGLSTVAVRCPSHPVARAVIEAAGLPLAAPSANLTGRPSPTTFAHVQADLTGRVDALLDGGDCQVGVESTVITLAEETPRLLRPGGVTLAQLRRVLGEVVVDPAVLHRMEEGQRAASPGMKYKHYAPAAEVVLVDASPEEYADYVNARGDGWALCFTETVSRMEVPVLPYGGRYDGASQAHVLFDALHRLDVQGIKKAYAQMPSKRGVGLAVYNRLIRAAGFQVINPQSHHILGLTGPSGAGKSTVGEILRRQGCFVIDCDQVTRSPQVYDAACLEELAQAFGPEVVQNDALNRQELARRAFSSQKARARLGEITFPRILRQVRACMREGQEQGFSLLVLDAPTLFEAGLDGACSRILVVDAPKEERLRRILRRDGLSEEAALRRLEAQPSGDFYTSRADWVVENGPGADLEASVAALLDDLRPE</sequence>
<name>A0A9D2MWN6_9FIRM</name>
<evidence type="ECO:0000256" key="11">
    <source>
        <dbReference type="NCBIfam" id="TIGR00152"/>
    </source>
</evidence>
<evidence type="ECO:0000256" key="5">
    <source>
        <dbReference type="ARBA" id="ARBA00022694"/>
    </source>
</evidence>
<dbReference type="Pfam" id="PF01300">
    <property type="entry name" value="Sua5_yciO_yrdC"/>
    <property type="match status" value="1"/>
</dbReference>
<dbReference type="Gene3D" id="3.40.50.300">
    <property type="entry name" value="P-loop containing nucleotide triphosphate hydrolases"/>
    <property type="match status" value="1"/>
</dbReference>
<dbReference type="InterPro" id="IPR017945">
    <property type="entry name" value="DHBP_synth_RibB-like_a/b_dom"/>
</dbReference>
<dbReference type="GO" id="GO:0004140">
    <property type="term" value="F:dephospho-CoA kinase activity"/>
    <property type="evidence" value="ECO:0007669"/>
    <property type="project" value="UniProtKB-UniRule"/>
</dbReference>
<comment type="pathway">
    <text evidence="10">Cofactor biosynthesis; coenzyme A biosynthesis; CoA from (R)-pantothenate: step 5/5.</text>
</comment>
<dbReference type="InterPro" id="IPR005145">
    <property type="entry name" value="Sua5_C"/>
</dbReference>
<dbReference type="NCBIfam" id="TIGR00057">
    <property type="entry name" value="L-threonylcarbamoyladenylate synthase"/>
    <property type="match status" value="1"/>
</dbReference>
<dbReference type="InterPro" id="IPR050156">
    <property type="entry name" value="TC-AMP_synthase_SUA5"/>
</dbReference>
<dbReference type="InterPro" id="IPR001977">
    <property type="entry name" value="Depp_CoAkinase"/>
</dbReference>
<evidence type="ECO:0000256" key="8">
    <source>
        <dbReference type="ARBA" id="ARBA00022840"/>
    </source>
</evidence>
<evidence type="ECO:0000259" key="12">
    <source>
        <dbReference type="PROSITE" id="PS51163"/>
    </source>
</evidence>
<evidence type="ECO:0000256" key="6">
    <source>
        <dbReference type="ARBA" id="ARBA00022695"/>
    </source>
</evidence>
<protein>
    <recommendedName>
        <fullName evidence="10 11">Dephospho-CoA kinase</fullName>
        <ecNumber evidence="10 11">2.7.1.24</ecNumber>
    </recommendedName>
    <alternativeName>
        <fullName evidence="10">Dephosphocoenzyme A kinase</fullName>
    </alternativeName>
</protein>
<dbReference type="Pfam" id="PF03481">
    <property type="entry name" value="Sua5_C"/>
    <property type="match status" value="1"/>
</dbReference>
<dbReference type="InterPro" id="IPR006070">
    <property type="entry name" value="Sua5-like_dom"/>
</dbReference>
<comment type="catalytic activity">
    <reaction evidence="9">
        <text>L-threonine + hydrogencarbonate + ATP = L-threonylcarbamoyladenylate + diphosphate + H2O</text>
        <dbReference type="Rhea" id="RHEA:36407"/>
        <dbReference type="ChEBI" id="CHEBI:15377"/>
        <dbReference type="ChEBI" id="CHEBI:17544"/>
        <dbReference type="ChEBI" id="CHEBI:30616"/>
        <dbReference type="ChEBI" id="CHEBI:33019"/>
        <dbReference type="ChEBI" id="CHEBI:57926"/>
        <dbReference type="ChEBI" id="CHEBI:73682"/>
        <dbReference type="EC" id="2.7.7.87"/>
    </reaction>
</comment>
<dbReference type="FunFam" id="3.90.870.10:FF:000009">
    <property type="entry name" value="Threonylcarbamoyl-AMP synthase, putative"/>
    <property type="match status" value="1"/>
</dbReference>
<reference evidence="13" key="1">
    <citation type="journal article" date="2021" name="PeerJ">
        <title>Extensive microbial diversity within the chicken gut microbiome revealed by metagenomics and culture.</title>
        <authorList>
            <person name="Gilroy R."/>
            <person name="Ravi A."/>
            <person name="Getino M."/>
            <person name="Pursley I."/>
            <person name="Horton D.L."/>
            <person name="Alikhan N.F."/>
            <person name="Baker D."/>
            <person name="Gharbi K."/>
            <person name="Hall N."/>
            <person name="Watson M."/>
            <person name="Adriaenssens E.M."/>
            <person name="Foster-Nyarko E."/>
            <person name="Jarju S."/>
            <person name="Secka A."/>
            <person name="Antonio M."/>
            <person name="Oren A."/>
            <person name="Chaudhuri R.R."/>
            <person name="La Ragione R."/>
            <person name="Hildebrand F."/>
            <person name="Pallen M.J."/>
        </authorList>
    </citation>
    <scope>NUCLEOTIDE SEQUENCE</scope>
    <source>
        <strain evidence="13">CHK185-1770</strain>
    </source>
</reference>
<keyword evidence="10" id="KW-0418">Kinase</keyword>
<evidence type="ECO:0000256" key="1">
    <source>
        <dbReference type="ARBA" id="ARBA00004496"/>
    </source>
</evidence>
<dbReference type="GO" id="GO:0015937">
    <property type="term" value="P:coenzyme A biosynthetic process"/>
    <property type="evidence" value="ECO:0007669"/>
    <property type="project" value="UniProtKB-UniRule"/>
</dbReference>
<dbReference type="PROSITE" id="PS51219">
    <property type="entry name" value="DPCK"/>
    <property type="match status" value="1"/>
</dbReference>
<dbReference type="GO" id="GO:0006450">
    <property type="term" value="P:regulation of translational fidelity"/>
    <property type="evidence" value="ECO:0007669"/>
    <property type="project" value="TreeGrafter"/>
</dbReference>
<feature type="binding site" evidence="10">
    <location>
        <begin position="350"/>
        <end position="355"/>
    </location>
    <ligand>
        <name>ATP</name>
        <dbReference type="ChEBI" id="CHEBI:30616"/>
    </ligand>
</feature>
<dbReference type="InterPro" id="IPR038385">
    <property type="entry name" value="Sua5/YwlC_C"/>
</dbReference>
<comment type="subcellular location">
    <subcellularLocation>
        <location evidence="1 10">Cytoplasm</location>
    </subcellularLocation>
</comment>
<dbReference type="GO" id="GO:0008033">
    <property type="term" value="P:tRNA processing"/>
    <property type="evidence" value="ECO:0007669"/>
    <property type="project" value="UniProtKB-KW"/>
</dbReference>